<organism evidence="3 4">
    <name type="scientific">Ananas comosus</name>
    <name type="common">Pineapple</name>
    <name type="synonym">Ananas ananas</name>
    <dbReference type="NCBI Taxonomy" id="4615"/>
    <lineage>
        <taxon>Eukaryota</taxon>
        <taxon>Viridiplantae</taxon>
        <taxon>Streptophyta</taxon>
        <taxon>Embryophyta</taxon>
        <taxon>Tracheophyta</taxon>
        <taxon>Spermatophyta</taxon>
        <taxon>Magnoliopsida</taxon>
        <taxon>Liliopsida</taxon>
        <taxon>Poales</taxon>
        <taxon>Bromeliaceae</taxon>
        <taxon>Bromelioideae</taxon>
        <taxon>Ananas</taxon>
    </lineage>
</organism>
<feature type="compositionally biased region" description="Basic and acidic residues" evidence="1">
    <location>
        <begin position="219"/>
        <end position="233"/>
    </location>
</feature>
<evidence type="ECO:0000313" key="3">
    <source>
        <dbReference type="Proteomes" id="UP000515123"/>
    </source>
</evidence>
<dbReference type="Pfam" id="PF00226">
    <property type="entry name" value="DnaJ"/>
    <property type="match status" value="1"/>
</dbReference>
<protein>
    <submittedName>
        <fullName evidence="4">DnaJ homolog subfamily C member 8</fullName>
    </submittedName>
</protein>
<sequence>MAAETDDQLLKSFLAEVSEVERDNEVRRILSCFKLNPFEHLKLPFDSSPDEVKKQYRKLSLLVHPDKCKHPQAKEAFAALAKAQQLLLDPQERDYILNQVSAAKEELRLKRKKELKKDNASKIKALVDEGKYEVQYEQSEEFQQQLKIKVREILTEQEWRRRKMQMRISEEEGRLKKDEEETKEMMKRKREHEEQWEETRDRRVSSWRDFMKSGKKGKKGEIKPPKLKTEDPNKSYVQRPVKRG</sequence>
<dbReference type="OrthoDB" id="342454at2759"/>
<accession>A0A6P5GAW1</accession>
<keyword evidence="3" id="KW-1185">Reference proteome</keyword>
<proteinExistence type="predicted"/>
<name>A0A6P5GAW1_ANACO</name>
<gene>
    <name evidence="4" type="primary">LOC109722219</name>
</gene>
<feature type="compositionally biased region" description="Basic and acidic residues" evidence="1">
    <location>
        <begin position="168"/>
        <end position="212"/>
    </location>
</feature>
<dbReference type="GeneID" id="109722219"/>
<dbReference type="RefSeq" id="XP_020105756.1">
    <property type="nucleotide sequence ID" value="XM_020250167.1"/>
</dbReference>
<dbReference type="InterPro" id="IPR036869">
    <property type="entry name" value="J_dom_sf"/>
</dbReference>
<evidence type="ECO:0000259" key="2">
    <source>
        <dbReference type="PROSITE" id="PS50076"/>
    </source>
</evidence>
<dbReference type="Gene3D" id="1.10.287.110">
    <property type="entry name" value="DnaJ domain"/>
    <property type="match status" value="1"/>
</dbReference>
<dbReference type="SMART" id="SM00271">
    <property type="entry name" value="DnaJ"/>
    <property type="match status" value="1"/>
</dbReference>
<reference evidence="3" key="1">
    <citation type="journal article" date="2015" name="Nat. Genet.">
        <title>The pineapple genome and the evolution of CAM photosynthesis.</title>
        <authorList>
            <person name="Ming R."/>
            <person name="VanBuren R."/>
            <person name="Wai C.M."/>
            <person name="Tang H."/>
            <person name="Schatz M.C."/>
            <person name="Bowers J.E."/>
            <person name="Lyons E."/>
            <person name="Wang M.L."/>
            <person name="Chen J."/>
            <person name="Biggers E."/>
            <person name="Zhang J."/>
            <person name="Huang L."/>
            <person name="Zhang L."/>
            <person name="Miao W."/>
            <person name="Zhang J."/>
            <person name="Ye Z."/>
            <person name="Miao C."/>
            <person name="Lin Z."/>
            <person name="Wang H."/>
            <person name="Zhou H."/>
            <person name="Yim W.C."/>
            <person name="Priest H.D."/>
            <person name="Zheng C."/>
            <person name="Woodhouse M."/>
            <person name="Edger P.P."/>
            <person name="Guyot R."/>
            <person name="Guo H.B."/>
            <person name="Guo H."/>
            <person name="Zheng G."/>
            <person name="Singh R."/>
            <person name="Sharma A."/>
            <person name="Min X."/>
            <person name="Zheng Y."/>
            <person name="Lee H."/>
            <person name="Gurtowski J."/>
            <person name="Sedlazeck F.J."/>
            <person name="Harkess A."/>
            <person name="McKain M.R."/>
            <person name="Liao Z."/>
            <person name="Fang J."/>
            <person name="Liu J."/>
            <person name="Zhang X."/>
            <person name="Zhang Q."/>
            <person name="Hu W."/>
            <person name="Qin Y."/>
            <person name="Wang K."/>
            <person name="Chen L.Y."/>
            <person name="Shirley N."/>
            <person name="Lin Y.R."/>
            <person name="Liu L.Y."/>
            <person name="Hernandez A.G."/>
            <person name="Wright C.L."/>
            <person name="Bulone V."/>
            <person name="Tuskan G.A."/>
            <person name="Heath K."/>
            <person name="Zee F."/>
            <person name="Moore P.H."/>
            <person name="Sunkar R."/>
            <person name="Leebens-Mack J.H."/>
            <person name="Mockler T."/>
            <person name="Bennetzen J.L."/>
            <person name="Freeling M."/>
            <person name="Sankoff D."/>
            <person name="Paterson A.H."/>
            <person name="Zhu X."/>
            <person name="Yang X."/>
            <person name="Smith J.A."/>
            <person name="Cushman J.C."/>
            <person name="Paull R.E."/>
            <person name="Yu Q."/>
        </authorList>
    </citation>
    <scope>NUCLEOTIDE SEQUENCE [LARGE SCALE GENOMIC DNA]</scope>
    <source>
        <strain evidence="3">cv. F153</strain>
    </source>
</reference>
<dbReference type="PANTHER" id="PTHR46620">
    <property type="entry name" value="J DOMAIN-CONTAINING PROTEIN SPF31"/>
    <property type="match status" value="1"/>
</dbReference>
<evidence type="ECO:0000256" key="1">
    <source>
        <dbReference type="SAM" id="MobiDB-lite"/>
    </source>
</evidence>
<dbReference type="GO" id="GO:0005783">
    <property type="term" value="C:endoplasmic reticulum"/>
    <property type="evidence" value="ECO:0007669"/>
    <property type="project" value="UniProtKB-ARBA"/>
</dbReference>
<evidence type="ECO:0000313" key="4">
    <source>
        <dbReference type="RefSeq" id="XP_020105756.1"/>
    </source>
</evidence>
<dbReference type="PRINTS" id="PR00625">
    <property type="entry name" value="JDOMAIN"/>
</dbReference>
<dbReference type="PROSITE" id="PS50076">
    <property type="entry name" value="DNAJ_2"/>
    <property type="match status" value="1"/>
</dbReference>
<feature type="region of interest" description="Disordered" evidence="1">
    <location>
        <begin position="167"/>
        <end position="244"/>
    </location>
</feature>
<reference evidence="4" key="2">
    <citation type="submission" date="2025-08" db="UniProtKB">
        <authorList>
            <consortium name="RefSeq"/>
        </authorList>
    </citation>
    <scope>IDENTIFICATION</scope>
    <source>
        <tissue evidence="4">Leaf</tissue>
    </source>
</reference>
<dbReference type="AlphaFoldDB" id="A0A6P5GAW1"/>
<dbReference type="SUPFAM" id="SSF46565">
    <property type="entry name" value="Chaperone J-domain"/>
    <property type="match status" value="1"/>
</dbReference>
<dbReference type="PANTHER" id="PTHR46620:SF1">
    <property type="entry name" value="J DOMAIN-CONTAINING PROTEIN SPF31"/>
    <property type="match status" value="1"/>
</dbReference>
<dbReference type="InterPro" id="IPR001623">
    <property type="entry name" value="DnaJ_domain"/>
</dbReference>
<dbReference type="CDD" id="cd06257">
    <property type="entry name" value="DnaJ"/>
    <property type="match status" value="1"/>
</dbReference>
<dbReference type="Proteomes" id="UP000515123">
    <property type="component" value="Linkage group 1"/>
</dbReference>
<feature type="domain" description="J" evidence="2">
    <location>
        <begin position="36"/>
        <end position="101"/>
    </location>
</feature>